<feature type="compositionally biased region" description="Pro residues" evidence="1">
    <location>
        <begin position="52"/>
        <end position="65"/>
    </location>
</feature>
<evidence type="ECO:0000313" key="3">
    <source>
        <dbReference type="EMBL" id="SEQ82549.1"/>
    </source>
</evidence>
<dbReference type="AlphaFoldDB" id="A0A1H9J737"/>
<name>A0A1H9J737_9ACTN</name>
<keyword evidence="4" id="KW-1185">Reference proteome</keyword>
<organism evidence="3 4">
    <name type="scientific">Microlunatus flavus</name>
    <dbReference type="NCBI Taxonomy" id="1036181"/>
    <lineage>
        <taxon>Bacteria</taxon>
        <taxon>Bacillati</taxon>
        <taxon>Actinomycetota</taxon>
        <taxon>Actinomycetes</taxon>
        <taxon>Propionibacteriales</taxon>
        <taxon>Propionibacteriaceae</taxon>
        <taxon>Microlunatus</taxon>
    </lineage>
</organism>
<dbReference type="InterPro" id="IPR015943">
    <property type="entry name" value="WD40/YVTN_repeat-like_dom_sf"/>
</dbReference>
<feature type="region of interest" description="Disordered" evidence="1">
    <location>
        <begin position="43"/>
        <end position="70"/>
    </location>
</feature>
<dbReference type="Proteomes" id="UP000198504">
    <property type="component" value="Unassembled WGS sequence"/>
</dbReference>
<gene>
    <name evidence="3" type="ORF">SAMN05421756_106108</name>
</gene>
<keyword evidence="2" id="KW-0472">Membrane</keyword>
<evidence type="ECO:0000313" key="4">
    <source>
        <dbReference type="Proteomes" id="UP000198504"/>
    </source>
</evidence>
<dbReference type="SUPFAM" id="SSF75011">
    <property type="entry name" value="3-carboxy-cis,cis-mucoante lactonizing enzyme"/>
    <property type="match status" value="1"/>
</dbReference>
<dbReference type="EMBL" id="FOFA01000006">
    <property type="protein sequence ID" value="SEQ82549.1"/>
    <property type="molecule type" value="Genomic_DNA"/>
</dbReference>
<feature type="transmembrane region" description="Helical" evidence="2">
    <location>
        <begin position="16"/>
        <end position="34"/>
    </location>
</feature>
<dbReference type="RefSeq" id="WP_091182130.1">
    <property type="nucleotide sequence ID" value="NZ_FOFA01000006.1"/>
</dbReference>
<keyword evidence="2" id="KW-0812">Transmembrane</keyword>
<evidence type="ECO:0000256" key="2">
    <source>
        <dbReference type="SAM" id="Phobius"/>
    </source>
</evidence>
<sequence length="367" mass="37535">MTGPEHLEVGGARRRPSWWVLLVVVALFGGLLVVRLHSAQDQAPDAVRPPGATAPPTAPPTPATTPWPAGRGLPSGTLYLVAGDEVYGIDVAGGLVQPLGLHPVDPDQALLTAMAPGVLVSSAEGRPRTRIWFPGGLLGQTAGRVRSAESVLPASGGDVWTRTRQDWRPSVGATWVRAGDDGAPGPRLRVRGLAVPDGAGGLLDVDRSGVRVASPDADGEVVGTSLIGVGPDGLVVAACAAGSCTLELHDRASGRTTALGPSEAPSVDWVSAALDPEALSPGSRFLAASGSDQAGAFEVRITGTTAPGVVRRTIPVGSRPADLAWLSDRWLAVTSADGLLLYDADADAVVAPSLPLQRPTQLVFDPA</sequence>
<protein>
    <recommendedName>
        <fullName evidence="5">PQQ-like domain-containing protein</fullName>
    </recommendedName>
</protein>
<accession>A0A1H9J737</accession>
<evidence type="ECO:0000256" key="1">
    <source>
        <dbReference type="SAM" id="MobiDB-lite"/>
    </source>
</evidence>
<reference evidence="4" key="1">
    <citation type="submission" date="2016-10" db="EMBL/GenBank/DDBJ databases">
        <authorList>
            <person name="Varghese N."/>
            <person name="Submissions S."/>
        </authorList>
    </citation>
    <scope>NUCLEOTIDE SEQUENCE [LARGE SCALE GENOMIC DNA]</scope>
    <source>
        <strain evidence="4">CGMCC 4.6856</strain>
    </source>
</reference>
<keyword evidence="2" id="KW-1133">Transmembrane helix</keyword>
<proteinExistence type="predicted"/>
<evidence type="ECO:0008006" key="5">
    <source>
        <dbReference type="Google" id="ProtNLM"/>
    </source>
</evidence>
<dbReference type="Gene3D" id="2.130.10.10">
    <property type="entry name" value="YVTN repeat-like/Quinoprotein amine dehydrogenase"/>
    <property type="match status" value="1"/>
</dbReference>